<evidence type="ECO:0000313" key="1">
    <source>
        <dbReference type="EMBL" id="BDY27780.1"/>
    </source>
</evidence>
<dbReference type="EMBL" id="AP027452">
    <property type="protein sequence ID" value="BDY27780.1"/>
    <property type="molecule type" value="Genomic_DNA"/>
</dbReference>
<dbReference type="InterPro" id="IPR051341">
    <property type="entry name" value="Zyg-11_UBL_adapter"/>
</dbReference>
<name>A0AAI8TRS4_MYCME</name>
<accession>A0AAI8TRS4</accession>
<dbReference type="InterPro" id="IPR032675">
    <property type="entry name" value="LRR_dom_sf"/>
</dbReference>
<dbReference type="PANTHER" id="PTHR12904:SF32">
    <property type="entry name" value="FI05230P"/>
    <property type="match status" value="1"/>
</dbReference>
<organism evidence="1 2">
    <name type="scientific">Mycolicibacterium mageritense</name>
    <name type="common">Mycobacterium mageritense</name>
    <dbReference type="NCBI Taxonomy" id="53462"/>
    <lineage>
        <taxon>Bacteria</taxon>
        <taxon>Bacillati</taxon>
        <taxon>Actinomycetota</taxon>
        <taxon>Actinomycetes</taxon>
        <taxon>Mycobacteriales</taxon>
        <taxon>Mycobacteriaceae</taxon>
        <taxon>Mycolicibacterium</taxon>
    </lineage>
</organism>
<sequence length="337" mass="37483">MSDNDAREPRSTPALTRGLVLQTPITADQLPPVGPPLETVVVNADYGRRRPLAEEWELLAAYLRPHPHLELKVRFSNKKPWDLEFLAPFGHLRKLWIDGTTPESMDGLHHVSQLRSLIIFDEGKRRSLEVLSQLTDLRSLVIAGNSRELDALATLPNLRSLSLRGVKRDNLEFLGDAEQLGILTMDYGRIDDLSALAALPSLQMFGMGHTKPADLSPISRCSRLVRLILDHMPLTSFPDLSALAALKVIEAIELKGFEDLSPLATAPNVRYIAVDSKTLQPGAFTVLAHHPTLEYLDAGLRNDALSYQPNQMLDLPRDVNHHYDKILAELADLIVDS</sequence>
<proteinExistence type="predicted"/>
<reference evidence="1" key="1">
    <citation type="submission" date="2023-03" db="EMBL/GenBank/DDBJ databases">
        <title>Draft genome sequence of a Mycolicibacterium mageritense strain H4_3_1 isolated from a hybrid biological-inorganic system reactor.</title>
        <authorList>
            <person name="Feng X."/>
            <person name="Kazama D."/>
            <person name="Sato K."/>
            <person name="Kobayashi H."/>
        </authorList>
    </citation>
    <scope>NUCLEOTIDE SEQUENCE</scope>
    <source>
        <strain evidence="1">H4_3_1</strain>
    </source>
</reference>
<dbReference type="PANTHER" id="PTHR12904">
    <property type="match status" value="1"/>
</dbReference>
<dbReference type="Proteomes" id="UP001241092">
    <property type="component" value="Chromosome"/>
</dbReference>
<dbReference type="AlphaFoldDB" id="A0AAI8TRS4"/>
<dbReference type="SUPFAM" id="SSF52058">
    <property type="entry name" value="L domain-like"/>
    <property type="match status" value="1"/>
</dbReference>
<dbReference type="Gene3D" id="3.80.10.10">
    <property type="entry name" value="Ribonuclease Inhibitor"/>
    <property type="match status" value="1"/>
</dbReference>
<gene>
    <name evidence="1" type="ORF">hbim_01707</name>
</gene>
<dbReference type="RefSeq" id="WP_276822164.1">
    <property type="nucleotide sequence ID" value="NZ_SSGC01000031.1"/>
</dbReference>
<protein>
    <recommendedName>
        <fullName evidence="3">Leucine-rich repeat domain-containing protein</fullName>
    </recommendedName>
</protein>
<evidence type="ECO:0000313" key="2">
    <source>
        <dbReference type="Proteomes" id="UP001241092"/>
    </source>
</evidence>
<evidence type="ECO:0008006" key="3">
    <source>
        <dbReference type="Google" id="ProtNLM"/>
    </source>
</evidence>